<feature type="compositionally biased region" description="Polar residues" evidence="5">
    <location>
        <begin position="182"/>
        <end position="197"/>
    </location>
</feature>
<keyword evidence="1" id="KW-0808">Transferase</keyword>
<dbReference type="Pfam" id="PF08284">
    <property type="entry name" value="RVP_2"/>
    <property type="match status" value="1"/>
</dbReference>
<dbReference type="SUPFAM" id="SSF53098">
    <property type="entry name" value="Ribonuclease H-like"/>
    <property type="match status" value="1"/>
</dbReference>
<gene>
    <name evidence="8" type="ORF">G2W53_007506</name>
</gene>
<name>A0A835CEA7_9FABA</name>
<feature type="domain" description="Integrase catalytic" evidence="7">
    <location>
        <begin position="637"/>
        <end position="751"/>
    </location>
</feature>
<evidence type="ECO:0000256" key="3">
    <source>
        <dbReference type="ARBA" id="ARBA00022722"/>
    </source>
</evidence>
<keyword evidence="3" id="KW-0540">Nuclease</keyword>
<dbReference type="SUPFAM" id="SSF50630">
    <property type="entry name" value="Acid proteases"/>
    <property type="match status" value="1"/>
</dbReference>
<dbReference type="OrthoDB" id="1434035at2759"/>
<keyword evidence="4" id="KW-0378">Hydrolase</keyword>
<dbReference type="InterPro" id="IPR043502">
    <property type="entry name" value="DNA/RNA_pol_sf"/>
</dbReference>
<dbReference type="Gene3D" id="3.10.10.10">
    <property type="entry name" value="HIV Type 1 Reverse Transcriptase, subunit A, domain 1"/>
    <property type="match status" value="1"/>
</dbReference>
<feature type="region of interest" description="Disordered" evidence="5">
    <location>
        <begin position="180"/>
        <end position="199"/>
    </location>
</feature>
<dbReference type="AlphaFoldDB" id="A0A835CEA7"/>
<dbReference type="PANTHER" id="PTHR37984">
    <property type="entry name" value="PROTEIN CBG26694"/>
    <property type="match status" value="1"/>
</dbReference>
<keyword evidence="9" id="KW-1185">Reference proteome</keyword>
<evidence type="ECO:0000256" key="6">
    <source>
        <dbReference type="SAM" id="Phobius"/>
    </source>
</evidence>
<keyword evidence="2" id="KW-0548">Nucleotidyltransferase</keyword>
<evidence type="ECO:0000313" key="9">
    <source>
        <dbReference type="Proteomes" id="UP000634136"/>
    </source>
</evidence>
<dbReference type="InterPro" id="IPR021109">
    <property type="entry name" value="Peptidase_aspartic_dom_sf"/>
</dbReference>
<dbReference type="InterPro" id="IPR001584">
    <property type="entry name" value="Integrase_cat-core"/>
</dbReference>
<dbReference type="GO" id="GO:0015074">
    <property type="term" value="P:DNA integration"/>
    <property type="evidence" value="ECO:0007669"/>
    <property type="project" value="InterPro"/>
</dbReference>
<evidence type="ECO:0000256" key="1">
    <source>
        <dbReference type="ARBA" id="ARBA00022679"/>
    </source>
</evidence>
<dbReference type="Pfam" id="PF03732">
    <property type="entry name" value="Retrotrans_gag"/>
    <property type="match status" value="1"/>
</dbReference>
<dbReference type="SUPFAM" id="SSF56672">
    <property type="entry name" value="DNA/RNA polymerases"/>
    <property type="match status" value="1"/>
</dbReference>
<keyword evidence="6" id="KW-0812">Transmembrane</keyword>
<dbReference type="EMBL" id="JAAIUW010000003">
    <property type="protein sequence ID" value="KAF7839024.1"/>
    <property type="molecule type" value="Genomic_DNA"/>
</dbReference>
<evidence type="ECO:0000259" key="7">
    <source>
        <dbReference type="PROSITE" id="PS50994"/>
    </source>
</evidence>
<dbReference type="Gene3D" id="3.30.420.10">
    <property type="entry name" value="Ribonuclease H-like superfamily/Ribonuclease H"/>
    <property type="match status" value="1"/>
</dbReference>
<organism evidence="8 9">
    <name type="scientific">Senna tora</name>
    <dbReference type="NCBI Taxonomy" id="362788"/>
    <lineage>
        <taxon>Eukaryota</taxon>
        <taxon>Viridiplantae</taxon>
        <taxon>Streptophyta</taxon>
        <taxon>Embryophyta</taxon>
        <taxon>Tracheophyta</taxon>
        <taxon>Spermatophyta</taxon>
        <taxon>Magnoliopsida</taxon>
        <taxon>eudicotyledons</taxon>
        <taxon>Gunneridae</taxon>
        <taxon>Pentapetalae</taxon>
        <taxon>rosids</taxon>
        <taxon>fabids</taxon>
        <taxon>Fabales</taxon>
        <taxon>Fabaceae</taxon>
        <taxon>Caesalpinioideae</taxon>
        <taxon>Cassia clade</taxon>
        <taxon>Senna</taxon>
    </lineage>
</organism>
<reference evidence="8" key="1">
    <citation type="submission" date="2020-09" db="EMBL/GenBank/DDBJ databases">
        <title>Genome-Enabled Discovery of Anthraquinone Biosynthesis in Senna tora.</title>
        <authorList>
            <person name="Kang S.-H."/>
            <person name="Pandey R.P."/>
            <person name="Lee C.-M."/>
            <person name="Sim J.-S."/>
            <person name="Jeong J.-T."/>
            <person name="Choi B.-S."/>
            <person name="Jung M."/>
            <person name="Ginzburg D."/>
            <person name="Zhao K."/>
            <person name="Won S.Y."/>
            <person name="Oh T.-J."/>
            <person name="Yu Y."/>
            <person name="Kim N.-H."/>
            <person name="Lee O.R."/>
            <person name="Lee T.-H."/>
            <person name="Bashyal P."/>
            <person name="Kim T.-S."/>
            <person name="Lee W.-H."/>
            <person name="Kawkins C."/>
            <person name="Kim C.-K."/>
            <person name="Kim J.S."/>
            <person name="Ahn B.O."/>
            <person name="Rhee S.Y."/>
            <person name="Sohng J.K."/>
        </authorList>
    </citation>
    <scope>NUCLEOTIDE SEQUENCE</scope>
    <source>
        <tissue evidence="8">Leaf</tissue>
    </source>
</reference>
<dbReference type="Proteomes" id="UP000634136">
    <property type="component" value="Unassembled WGS sequence"/>
</dbReference>
<protein>
    <submittedName>
        <fullName evidence="8">Transposon Ty3-G Gag-Pol polyprotein</fullName>
    </submittedName>
</protein>
<sequence>MAAIEATTKAQGETMHVSLSASVRTCSGWYRWVKMNKTVQTWQEFVQSLLLRFGNNLYENPKTALKKLEQINDVEEYQAAFERLSTKVTGLEESWLVSIFVGGLKAYLQTEVVLGQPQTYYEAMSLAKFHQQKQVQLQEILFSPVAKQGVAVSTKSSTNSKPLPSVSIGSKQGVSITGGLGTQSSKPAAIGSNTPQSGPRRLTAAEIKIKRAKGEYYYCDEKWSKTHSCQSSVSLLLGPEELAELLFGDTVETDIPVIDPDKVEEVLALEISFNALEGQFHPSSMRVTGSYLGNTVVVLIDNGSTHNFIKREVAVQLQLPVADIKTFKVQVGSGAFLLCSQFCEAVPLKIQDHEIVVDLFVLDIKGSDVVLGVQWLAGLGDIVINHKELTLTFHSSQGITKLYDFQDVFAEPSILPPRRQIGHGIHLTPGSKPVSVRLYRYLHFQKNEIERLVEEMKAAGLIRDSQSKHFVMKTDHKSLRELMKQVIQTPEQQFYLSKLLRFQYDIVYRPGKTNAVADALSRLDEAQHATVVDSSCMALSVLQNDIFESIRSLNKSDPVLVEYHDKHQQQQLPEHFQSRMGYCFMMGEWLFLTLLWTFNVGLFVCFMNCQLVGMVKLRPDVLKWVMECLGLLQPIEIPRKPWSVVTMDFITALPSSSGFTVILVVLDKLTKVAHFGALKGGYTASKVAAKFVEIVVKLHGFPSRIISDRDFIFLSQFWRNLMQLSGTKLSYSTAYHPETDGQSEVVNRCLEHTYKHMQQSIHISAIGMAPYKALYGVSPQSILGYISALDKRTRQTTVSKLMKDDPCGAEAASFANFFHPKFKSINWSVWADITEHIILCKRY</sequence>
<dbReference type="CDD" id="cd00303">
    <property type="entry name" value="retropepsin_like"/>
    <property type="match status" value="1"/>
</dbReference>
<dbReference type="InterPro" id="IPR050951">
    <property type="entry name" value="Retrovirus_Pol_polyprotein"/>
</dbReference>
<dbReference type="InterPro" id="IPR012337">
    <property type="entry name" value="RNaseH-like_sf"/>
</dbReference>
<evidence type="ECO:0000313" key="8">
    <source>
        <dbReference type="EMBL" id="KAF7839024.1"/>
    </source>
</evidence>
<dbReference type="Gene3D" id="2.40.70.10">
    <property type="entry name" value="Acid Proteases"/>
    <property type="match status" value="1"/>
</dbReference>
<evidence type="ECO:0000256" key="4">
    <source>
        <dbReference type="ARBA" id="ARBA00022759"/>
    </source>
</evidence>
<accession>A0A835CEA7</accession>
<comment type="caution">
    <text evidence="8">The sequence shown here is derived from an EMBL/GenBank/DDBJ whole genome shotgun (WGS) entry which is preliminary data.</text>
</comment>
<evidence type="ECO:0000256" key="2">
    <source>
        <dbReference type="ARBA" id="ARBA00022695"/>
    </source>
</evidence>
<dbReference type="GO" id="GO:0003676">
    <property type="term" value="F:nucleic acid binding"/>
    <property type="evidence" value="ECO:0007669"/>
    <property type="project" value="InterPro"/>
</dbReference>
<evidence type="ECO:0000256" key="5">
    <source>
        <dbReference type="SAM" id="MobiDB-lite"/>
    </source>
</evidence>
<keyword evidence="6" id="KW-0472">Membrane</keyword>
<dbReference type="GO" id="GO:0016779">
    <property type="term" value="F:nucleotidyltransferase activity"/>
    <property type="evidence" value="ECO:0007669"/>
    <property type="project" value="UniProtKB-KW"/>
</dbReference>
<feature type="transmembrane region" description="Helical" evidence="6">
    <location>
        <begin position="589"/>
        <end position="609"/>
    </location>
</feature>
<dbReference type="PROSITE" id="PS50994">
    <property type="entry name" value="INTEGRASE"/>
    <property type="match status" value="1"/>
</dbReference>
<keyword evidence="4" id="KW-0255">Endonuclease</keyword>
<dbReference type="InterPro" id="IPR005162">
    <property type="entry name" value="Retrotrans_gag_dom"/>
</dbReference>
<dbReference type="PANTHER" id="PTHR37984:SF5">
    <property type="entry name" value="PROTEIN NYNRIN-LIKE"/>
    <property type="match status" value="1"/>
</dbReference>
<keyword evidence="6" id="KW-1133">Transmembrane helix</keyword>
<dbReference type="GO" id="GO:0004519">
    <property type="term" value="F:endonuclease activity"/>
    <property type="evidence" value="ECO:0007669"/>
    <property type="project" value="UniProtKB-KW"/>
</dbReference>
<dbReference type="InterPro" id="IPR036397">
    <property type="entry name" value="RNaseH_sf"/>
</dbReference>
<proteinExistence type="predicted"/>